<dbReference type="CDD" id="cd03801">
    <property type="entry name" value="GT4_PimA-like"/>
    <property type="match status" value="1"/>
</dbReference>
<evidence type="ECO:0000256" key="1">
    <source>
        <dbReference type="ARBA" id="ARBA00022676"/>
    </source>
</evidence>
<organism evidence="5 6">
    <name type="scientific">Candidatus Taylorbacteria bacterium RIFCSPLOWO2_12_FULL_44_15c</name>
    <dbReference type="NCBI Taxonomy" id="1802333"/>
    <lineage>
        <taxon>Bacteria</taxon>
        <taxon>Candidatus Tayloriibacteriota</taxon>
    </lineage>
</organism>
<dbReference type="PANTHER" id="PTHR30160:SF7">
    <property type="entry name" value="ADP-HEPTOSE--LPS HEPTOSYLTRANSFERASE 2"/>
    <property type="match status" value="1"/>
</dbReference>
<evidence type="ECO:0000313" key="5">
    <source>
        <dbReference type="EMBL" id="OHA43120.1"/>
    </source>
</evidence>
<feature type="transmembrane region" description="Helical" evidence="3">
    <location>
        <begin position="79"/>
        <end position="99"/>
    </location>
</feature>
<evidence type="ECO:0000259" key="4">
    <source>
        <dbReference type="Pfam" id="PF00534"/>
    </source>
</evidence>
<dbReference type="Pfam" id="PF00534">
    <property type="entry name" value="Glycos_transf_1"/>
    <property type="match status" value="1"/>
</dbReference>
<dbReference type="GO" id="GO:0008713">
    <property type="term" value="F:ADP-heptose-lipopolysaccharide heptosyltransferase activity"/>
    <property type="evidence" value="ECO:0007669"/>
    <property type="project" value="TreeGrafter"/>
</dbReference>
<proteinExistence type="predicted"/>
<sequence length="730" mass="82689">MKIIYIANTRLPTEKAHGLATMKICEAFARTGASVELVVPKLWRRSGDPFLFYGVKPNFKINKIFCFDFLPFLPRWLEWLTFFLQMISFSLFTILYFLFKKRDRVEAVFFSHDYMPLFFVSLVASKIFYDIHHFPGKNFMYRRVMNKSFGFAVQTRWKIEALRKDFGIPEKRVVYWPNGTDVEKFSAVIPKNEVRKKLGLPIDEKIVLYTGALFNWKGVETLILAIDKISPVAKVYLVGGATADVEDLKKRLPEANDERVVFVPFQPHELMPFWCQAADVLVLPNTGKQKVSLYYTSPMKLFEYISSGTPLVVSNIPSIAEIVDDGSAFLAEADNPMSFAEKVNLALSDAEAAKEKAARAVEKSKFYTWDNRAVKILTHINHLGAQLPSKKRILVIPQLTRIGDLVAATAVFDAIKKTFPDCRLAVLAATQAAGIVRQNPDIDELIIYDSVNRFSLMKKIRKGKFDVGISLSGTARSSLLMFFGLIPTRIKLARKNRPWAEWLTDWLANIREFYPHSTDLVAFYLKMLRHIGVDKNDGKKKVVIFPEAETKVAEFFRGADFTESDKIIGLSITAGYNKTKEWGIENFALLMEKISTAYQNVKFVVVGAKSDKNKIADLRKLTKIIFAEATDFSLEELPTIIKKCSVFICGNTGPMHIADALEVPLVVINGPVDTKELVPRQSRHILVLPEPPVPPTIFAFKKAGSLELTKKALDNTTVKDVFRAFQKIFV</sequence>
<dbReference type="Gene3D" id="3.40.50.2000">
    <property type="entry name" value="Glycogen Phosphorylase B"/>
    <property type="match status" value="4"/>
</dbReference>
<dbReference type="InterPro" id="IPR001296">
    <property type="entry name" value="Glyco_trans_1"/>
</dbReference>
<dbReference type="GO" id="GO:0005829">
    <property type="term" value="C:cytosol"/>
    <property type="evidence" value="ECO:0007669"/>
    <property type="project" value="TreeGrafter"/>
</dbReference>
<dbReference type="SUPFAM" id="SSF53756">
    <property type="entry name" value="UDP-Glycosyltransferase/glycogen phosphorylase"/>
    <property type="match status" value="2"/>
</dbReference>
<feature type="domain" description="Glycosyl transferase family 1" evidence="4">
    <location>
        <begin position="191"/>
        <end position="355"/>
    </location>
</feature>
<dbReference type="CDD" id="cd03789">
    <property type="entry name" value="GT9_LPS_heptosyltransferase"/>
    <property type="match status" value="1"/>
</dbReference>
<keyword evidence="1" id="KW-0328">Glycosyltransferase</keyword>
<reference evidence="5 6" key="1">
    <citation type="journal article" date="2016" name="Nat. Commun.">
        <title>Thousands of microbial genomes shed light on interconnected biogeochemical processes in an aquifer system.</title>
        <authorList>
            <person name="Anantharaman K."/>
            <person name="Brown C.T."/>
            <person name="Hug L.A."/>
            <person name="Sharon I."/>
            <person name="Castelle C.J."/>
            <person name="Probst A.J."/>
            <person name="Thomas B.C."/>
            <person name="Singh A."/>
            <person name="Wilkins M.J."/>
            <person name="Karaoz U."/>
            <person name="Brodie E.L."/>
            <person name="Williams K.H."/>
            <person name="Hubbard S.S."/>
            <person name="Banfield J.F."/>
        </authorList>
    </citation>
    <scope>NUCLEOTIDE SEQUENCE [LARGE SCALE GENOMIC DNA]</scope>
</reference>
<gene>
    <name evidence="5" type="ORF">A3G03_00130</name>
</gene>
<dbReference type="GO" id="GO:0009244">
    <property type="term" value="P:lipopolysaccharide core region biosynthetic process"/>
    <property type="evidence" value="ECO:0007669"/>
    <property type="project" value="TreeGrafter"/>
</dbReference>
<accession>A0A1G2P466</accession>
<keyword evidence="3" id="KW-1133">Transmembrane helix</keyword>
<name>A0A1G2P466_9BACT</name>
<dbReference type="InterPro" id="IPR051199">
    <property type="entry name" value="LPS_LOS_Heptosyltrfase"/>
</dbReference>
<keyword evidence="3" id="KW-0812">Transmembrane</keyword>
<dbReference type="Proteomes" id="UP000176355">
    <property type="component" value="Unassembled WGS sequence"/>
</dbReference>
<dbReference type="Pfam" id="PF01075">
    <property type="entry name" value="Glyco_transf_9"/>
    <property type="match status" value="1"/>
</dbReference>
<comment type="caution">
    <text evidence="5">The sequence shown here is derived from an EMBL/GenBank/DDBJ whole genome shotgun (WGS) entry which is preliminary data.</text>
</comment>
<evidence type="ECO:0000256" key="3">
    <source>
        <dbReference type="SAM" id="Phobius"/>
    </source>
</evidence>
<keyword evidence="2" id="KW-0808">Transferase</keyword>
<dbReference type="EMBL" id="MHSL01000031">
    <property type="protein sequence ID" value="OHA43120.1"/>
    <property type="molecule type" value="Genomic_DNA"/>
</dbReference>
<dbReference type="STRING" id="1802333.A3G03_00130"/>
<protein>
    <recommendedName>
        <fullName evidence="4">Glycosyl transferase family 1 domain-containing protein</fullName>
    </recommendedName>
</protein>
<dbReference type="PANTHER" id="PTHR30160">
    <property type="entry name" value="TETRAACYLDISACCHARIDE 4'-KINASE-RELATED"/>
    <property type="match status" value="1"/>
</dbReference>
<dbReference type="AlphaFoldDB" id="A0A1G2P466"/>
<evidence type="ECO:0000256" key="2">
    <source>
        <dbReference type="ARBA" id="ARBA00022679"/>
    </source>
</evidence>
<evidence type="ECO:0000313" key="6">
    <source>
        <dbReference type="Proteomes" id="UP000176355"/>
    </source>
</evidence>
<dbReference type="InterPro" id="IPR002201">
    <property type="entry name" value="Glyco_trans_9"/>
</dbReference>
<keyword evidence="3" id="KW-0472">Membrane</keyword>